<evidence type="ECO:0000256" key="2">
    <source>
        <dbReference type="ARBA" id="ARBA00022737"/>
    </source>
</evidence>
<keyword evidence="2" id="KW-0677">Repeat</keyword>
<feature type="compositionally biased region" description="Basic and acidic residues" evidence="4">
    <location>
        <begin position="1326"/>
        <end position="1346"/>
    </location>
</feature>
<feature type="repeat" description="WD" evidence="3">
    <location>
        <begin position="1757"/>
        <end position="1798"/>
    </location>
</feature>
<feature type="repeat" description="WD" evidence="3">
    <location>
        <begin position="233"/>
        <end position="263"/>
    </location>
</feature>
<dbReference type="SUPFAM" id="SSF50978">
    <property type="entry name" value="WD40 repeat-like"/>
    <property type="match status" value="6"/>
</dbReference>
<dbReference type="GO" id="GO:0005929">
    <property type="term" value="C:cilium"/>
    <property type="evidence" value="ECO:0007669"/>
    <property type="project" value="UniProtKB-ARBA"/>
</dbReference>
<reference evidence="7" key="1">
    <citation type="journal article" date="2023" name="Mol. Biol. Evol.">
        <title>Third-Generation Sequencing Reveals the Adaptive Role of the Epigenome in Three Deep-Sea Polychaetes.</title>
        <authorList>
            <person name="Perez M."/>
            <person name="Aroh O."/>
            <person name="Sun Y."/>
            <person name="Lan Y."/>
            <person name="Juniper S.K."/>
            <person name="Young C.R."/>
            <person name="Angers B."/>
            <person name="Qian P.Y."/>
        </authorList>
    </citation>
    <scope>NUCLEOTIDE SEQUENCE</scope>
    <source>
        <strain evidence="7">P08H-3</strain>
    </source>
</reference>
<dbReference type="InterPro" id="IPR001680">
    <property type="entry name" value="WD40_rpt"/>
</dbReference>
<dbReference type="FunFam" id="2.130.10.10:FF:000037">
    <property type="entry name" value="Putative echinoderm microtubule-associated protein-like 6"/>
    <property type="match status" value="1"/>
</dbReference>
<feature type="domain" description="EML-like second beta-propeller" evidence="6">
    <location>
        <begin position="1682"/>
        <end position="1937"/>
    </location>
</feature>
<feature type="domain" description="EML-like second beta-propeller" evidence="6">
    <location>
        <begin position="328"/>
        <end position="604"/>
    </location>
</feature>
<sequence length="1974" mass="218548">MATKSAPKSQLRLEWVYGYRGHQCRSNVYYTASREVVFFVAGVGVVYNVREHKQRFFLGHNDDIISLCLHPERLLIATGQIGKEPYICVWDSMTMQTVSIMQAGHKQGVTALAFDKEGHRLVSVGLDGHATINVWDWRKGKVLATTRGHSDRVFDVQFHPFQDNVIVSCGVKHIKFWTLCGNTLSAKKGVFGKVGEIQTMLCLAFGADSLTYSGTLSGDIYVWHGNNLQSVVSTAHSGAIYSIEGTDEGFVTGAKDSCVKLWDTDFKLITKVDLSQTEEGYQGLVVRSVCWRGDRVLAGTQDSEVFEIIISDREKPRCLIQGHAEGELWALAVHPKKPFFATGSDDHTVRIWNMQNNSILTKSTLDYQIRSCAFSHDGAELAVGLSNGSFMILKTRGLQEVVHIKDRKEVLHEMKYSPDGSYLAVGSNDNYVDIYAVSQRYKKVGQCSGHSSFITHLDWSQDSKYIQTNSGAAERLFFKMPSGKQVTNKEEIHNIHWATWTGVLGPEANGIWEKYTDTNDINATDANFGAEVIVTGDDFGLVKIFRFPSLKKVAFKTLCTLVTAGAKYRKYVGHSAHVTNCRFSVDKSRVITTGGADHAIFQWRFMPEGITQNGDDQHNINAYVDSDSEESDSDMSDVAEVDSDIEAERQINYERAVYKEDMAIIKKKIKEDKSVGLKRKPAPNEGLKLSFIHGYRGYDCRNNLFYLTNAEIVYHVAAVGIVYNKDKHTQRFYLGHTDDILCLCIHPLKDIIATGQVGRDPTVHVWDAENCKTVSILKGQHQRGVCACDFSGDGKKLATVGLDDNHCIVVWDWKKGEKLATTRGHKDKIFVIKWNPFEHNNLITVGVKHIKFWTQTGGGFTSSRGTFGNVAKLDNMMCVTFGSTADICYTGGGNGNIYVWIGQTLSKCFKAHDGPCFAIHSLDKGFVTGGKDGVVSLWDDQFERCLKTYAIKRSSLAAGTKGILLKDSPAVRAVVLGHGHILVGTKNSEILEITKDGVMNILLQGHEMGELWGLATHPTKPIAATASDDKTLRIWDLTDQHKMINCKVLKKPARCVAYSPDGKALAIGMNDGSFVVVNTDTLEDVIQFHHRKEEISDIRFSPDVGKYLAVASHDNMVDIYNVQSTKRVGVCKGSSSYITHIDWDRKGKLIITNSGAKEMLFFEAPRGTRRTPSNTEIEKIDWASWTCVLGHTCEGIWPPSSDVTDVNASCLTKDKRLLATGDDFGFVKLFEYPAKGKHAKFKQYVGHSAHVTNVRWTFNDGQLVSIGGADTSLMIWNHGAPGESRGDSDDSDSDSEEEGGYDSDVEREKNIDYITKTYANPIRTTEGVKPHHQDYEDRETPAVSREKRNKPKVQSQDPTSMGTGKKKRIGKVNELELEMVFGFRGFDCRSNLHYINDGTDIVYHAASAGIVLNLSSANQSFYLEHTDDIICLAINEHPRFKNVVATGQIGAKPEIMVWDTMTKTTLSVLKGFHTKGVCAVNFSCSKIAGSAGHTQRIFLAEFRPDSDSQFVTVGVKHIKFWTVAGGELVVKKGILNKIPELAEIPKMQTLLSLAFGTNNVTFTGAMSGDVYVWKENVLIRVVQKAHNGPVFCMYTTLRDGLIVTGGKERVGRDSSAVKLWDQEMRRCRAFQLDTHRPVDIVKSVSRCKGRILVGTKDSEFLEINEKTGEAKLVTCGHGEGELWGLASHPSSEKFVSASEDGTVRLWDIVNKRMLSKLQVGAARSADISPDGEMIAVGLKNGGFIILTTTGFRAWGSKRDRGSMILCIRFSPSGQYLAVGSEEGTVDFYDLSKGASLQRAGFCKGISGFITSVDFSPDSKYARVSTGAYVKKIFEVPVGSEVTDKQLLDKIVYASWTSVLGREVVGIWPKNADKGDVNCAHVSHGGNVVATGDDFGLVKLFDFPCPQKDAPHKFYVGHSAHVTNVKFTYNDRYLLSAGVFLFGSASKVRKAKTMIKTCRKDGDLMFGPKKIPLKN</sequence>
<dbReference type="InterPro" id="IPR036322">
    <property type="entry name" value="WD40_repeat_dom_sf"/>
</dbReference>
<evidence type="ECO:0000259" key="6">
    <source>
        <dbReference type="Pfam" id="PF23414"/>
    </source>
</evidence>
<feature type="domain" description="EML-like first beta-propeller" evidence="5">
    <location>
        <begin position="53"/>
        <end position="307"/>
    </location>
</feature>
<dbReference type="Pfam" id="PF23409">
    <property type="entry name" value="Beta-prop_EML"/>
    <property type="match status" value="3"/>
</dbReference>
<dbReference type="Pfam" id="PF23414">
    <property type="entry name" value="Beta-prop_EML_2"/>
    <property type="match status" value="3"/>
</dbReference>
<feature type="repeat" description="WD" evidence="3">
    <location>
        <begin position="330"/>
        <end position="362"/>
    </location>
</feature>
<dbReference type="FunFam" id="2.130.10.10:FF:000040">
    <property type="entry name" value="echinoderm microtubule-associated protein-like 6 isoform X1"/>
    <property type="match status" value="1"/>
</dbReference>
<feature type="domain" description="EML-like first beta-propeller" evidence="5">
    <location>
        <begin position="1486"/>
        <end position="1662"/>
    </location>
</feature>
<dbReference type="PANTHER" id="PTHR13720:SF33">
    <property type="entry name" value="HELP DOMAIN-CONTAINING PROTEIN"/>
    <property type="match status" value="1"/>
</dbReference>
<dbReference type="Gene3D" id="2.130.10.10">
    <property type="entry name" value="YVTN repeat-like/Quinoprotein amine dehydrogenase"/>
    <property type="match status" value="7"/>
</dbReference>
<dbReference type="Pfam" id="PF03451">
    <property type="entry name" value="HELP"/>
    <property type="match status" value="3"/>
</dbReference>
<evidence type="ECO:0000313" key="8">
    <source>
        <dbReference type="Proteomes" id="UP001208570"/>
    </source>
</evidence>
<dbReference type="EMBL" id="JAODUP010000697">
    <property type="protein sequence ID" value="KAK2145181.1"/>
    <property type="molecule type" value="Genomic_DNA"/>
</dbReference>
<dbReference type="FunFam" id="2.130.10.10:FF:000044">
    <property type="entry name" value="echinoderm microtubule-associated protein-like 6 isoform X1"/>
    <property type="match status" value="1"/>
</dbReference>
<dbReference type="SUPFAM" id="SSF69304">
    <property type="entry name" value="Tricorn protease N-terminal domain"/>
    <property type="match status" value="1"/>
</dbReference>
<dbReference type="InterPro" id="IPR055442">
    <property type="entry name" value="Beta-prop_EML-like_2nd"/>
</dbReference>
<dbReference type="FunFam" id="2.130.10.10:FF:000042">
    <property type="entry name" value="echinoderm microtubule-associated protein-like 6 isoform X1"/>
    <property type="match status" value="1"/>
</dbReference>
<feature type="domain" description="EML-like first beta-propeller" evidence="5">
    <location>
        <begin position="729"/>
        <end position="992"/>
    </location>
</feature>
<proteinExistence type="predicted"/>
<evidence type="ECO:0000259" key="5">
    <source>
        <dbReference type="Pfam" id="PF23409"/>
    </source>
</evidence>
<feature type="region of interest" description="Disordered" evidence="4">
    <location>
        <begin position="1322"/>
        <end position="1367"/>
    </location>
</feature>
<dbReference type="InterPro" id="IPR019775">
    <property type="entry name" value="WD40_repeat_CS"/>
</dbReference>
<evidence type="ECO:0000256" key="1">
    <source>
        <dbReference type="ARBA" id="ARBA00022574"/>
    </source>
</evidence>
<protein>
    <recommendedName>
        <fullName evidence="9">Echinoderm microtubule-associated protein-like 6</fullName>
    </recommendedName>
</protein>
<dbReference type="SMART" id="SM00320">
    <property type="entry name" value="WD40"/>
    <property type="match status" value="31"/>
</dbReference>
<keyword evidence="1 3" id="KW-0853">WD repeat</keyword>
<dbReference type="InterPro" id="IPR015943">
    <property type="entry name" value="WD40/YVTN_repeat-like_dom_sf"/>
</dbReference>
<feature type="domain" description="EML-like second beta-propeller" evidence="6">
    <location>
        <begin position="1011"/>
        <end position="1277"/>
    </location>
</feature>
<evidence type="ECO:0000313" key="7">
    <source>
        <dbReference type="EMBL" id="KAK2145181.1"/>
    </source>
</evidence>
<feature type="repeat" description="WD" evidence="3">
    <location>
        <begin position="571"/>
        <end position="603"/>
    </location>
</feature>
<comment type="caution">
    <text evidence="7">The sequence shown here is derived from an EMBL/GenBank/DDBJ whole genome shotgun (WGS) entry which is preliminary data.</text>
</comment>
<feature type="compositionally biased region" description="Polar residues" evidence="4">
    <location>
        <begin position="1352"/>
        <end position="1362"/>
    </location>
</feature>
<keyword evidence="8" id="KW-1185">Reference proteome</keyword>
<dbReference type="PROSITE" id="PS50294">
    <property type="entry name" value="WD_REPEATS_REGION"/>
    <property type="match status" value="1"/>
</dbReference>
<name>A0AAD9MVB6_9ANNE</name>
<gene>
    <name evidence="7" type="ORF">LSH36_697g03134</name>
</gene>
<dbReference type="PROSITE" id="PS00678">
    <property type="entry name" value="WD_REPEATS_1"/>
    <property type="match status" value="1"/>
</dbReference>
<feature type="repeat" description="WD" evidence="3">
    <location>
        <begin position="1244"/>
        <end position="1277"/>
    </location>
</feature>
<dbReference type="GO" id="GO:0008017">
    <property type="term" value="F:microtubule binding"/>
    <property type="evidence" value="ECO:0007669"/>
    <property type="project" value="TreeGrafter"/>
</dbReference>
<dbReference type="Proteomes" id="UP001208570">
    <property type="component" value="Unassembled WGS sequence"/>
</dbReference>
<dbReference type="CDD" id="cd00200">
    <property type="entry name" value="WD40"/>
    <property type="match status" value="2"/>
</dbReference>
<dbReference type="InterPro" id="IPR055439">
    <property type="entry name" value="Beta-prop_EML_1st"/>
</dbReference>
<accession>A0AAD9MVB6</accession>
<dbReference type="InterPro" id="IPR050630">
    <property type="entry name" value="WD_repeat_EMAP"/>
</dbReference>
<feature type="compositionally biased region" description="Acidic residues" evidence="4">
    <location>
        <begin position="1289"/>
        <end position="1303"/>
    </location>
</feature>
<evidence type="ECO:0000256" key="3">
    <source>
        <dbReference type="PROSITE-ProRule" id="PRU00221"/>
    </source>
</evidence>
<dbReference type="PROSITE" id="PS50082">
    <property type="entry name" value="WD_REPEATS_2"/>
    <property type="match status" value="8"/>
</dbReference>
<dbReference type="InterPro" id="IPR005108">
    <property type="entry name" value="HELP"/>
</dbReference>
<feature type="repeat" description="WD" evidence="3">
    <location>
        <begin position="1088"/>
        <end position="1130"/>
    </location>
</feature>
<dbReference type="PANTHER" id="PTHR13720">
    <property type="entry name" value="WD-40 REPEAT PROTEIN"/>
    <property type="match status" value="1"/>
</dbReference>
<dbReference type="FunFam" id="2.130.10.10:FF:000024">
    <property type="entry name" value="Putative echinoderm microtubule-associated protein-like 6"/>
    <property type="match status" value="1"/>
</dbReference>
<feature type="repeat" description="WD" evidence="3">
    <location>
        <begin position="1685"/>
        <end position="1716"/>
    </location>
</feature>
<evidence type="ECO:0000256" key="4">
    <source>
        <dbReference type="SAM" id="MobiDB-lite"/>
    </source>
</evidence>
<feature type="repeat" description="WD" evidence="3">
    <location>
        <begin position="1014"/>
        <end position="1045"/>
    </location>
</feature>
<organism evidence="7 8">
    <name type="scientific">Paralvinella palmiformis</name>
    <dbReference type="NCBI Taxonomy" id="53620"/>
    <lineage>
        <taxon>Eukaryota</taxon>
        <taxon>Metazoa</taxon>
        <taxon>Spiralia</taxon>
        <taxon>Lophotrochozoa</taxon>
        <taxon>Annelida</taxon>
        <taxon>Polychaeta</taxon>
        <taxon>Sedentaria</taxon>
        <taxon>Canalipalpata</taxon>
        <taxon>Terebellida</taxon>
        <taxon>Terebelliformia</taxon>
        <taxon>Alvinellidae</taxon>
        <taxon>Paralvinella</taxon>
    </lineage>
</organism>
<feature type="region of interest" description="Disordered" evidence="4">
    <location>
        <begin position="1275"/>
        <end position="1306"/>
    </location>
</feature>
<evidence type="ECO:0008006" key="9">
    <source>
        <dbReference type="Google" id="ProtNLM"/>
    </source>
</evidence>